<evidence type="ECO:0000256" key="5">
    <source>
        <dbReference type="SAM" id="MobiDB-lite"/>
    </source>
</evidence>
<dbReference type="InterPro" id="IPR029063">
    <property type="entry name" value="SAM-dependent_MTases_sf"/>
</dbReference>
<dbReference type="RefSeq" id="WP_163843966.1">
    <property type="nucleotide sequence ID" value="NZ_JAAGVB010000013.1"/>
</dbReference>
<dbReference type="InterPro" id="IPR002941">
    <property type="entry name" value="DNA_methylase_N4/N6"/>
</dbReference>
<dbReference type="PRINTS" id="PR00506">
    <property type="entry name" value="D21N6MTFRASE"/>
</dbReference>
<keyword evidence="3 7" id="KW-0808">Transferase</keyword>
<dbReference type="EMBL" id="JAAGVB010000013">
    <property type="protein sequence ID" value="NEW32942.1"/>
    <property type="molecule type" value="Genomic_DNA"/>
</dbReference>
<proteinExistence type="inferred from homology"/>
<accession>A0A6P1CM15</accession>
<comment type="caution">
    <text evidence="7">The sequence shown here is derived from an EMBL/GenBank/DDBJ whole genome shotgun (WGS) entry which is preliminary data.</text>
</comment>
<feature type="compositionally biased region" description="Basic and acidic residues" evidence="5">
    <location>
        <begin position="180"/>
        <end position="192"/>
    </location>
</feature>
<evidence type="ECO:0000256" key="4">
    <source>
        <dbReference type="ARBA" id="ARBA00022691"/>
    </source>
</evidence>
<sequence length="503" mass="56458">MPRDDPRFAEVRLLHEKEVVGQVNPAAKATSDNLLIVGDSYDALQSLNRIPEYASEYRGRVKLVYIDPPFNTGQAFQHYDDALEHSVWLTMMRDRLLLIRDLLAPDGSVWVHLDDAEMAYCRVLMDEIFGRESFISSIIWQKADSPRNSARHFSVDQDYIHVYARDPAIWRPYRLPRTEETDKSYRNPDNDPRGPWTPGDPFANKPYSLGQYEVTGPTGNVFGPPPGRYWRISKERFEELDREGRIWWRGGGDARPRIKRYLSEVADLVPRTVWDYKEVGSSGDSSREMRRLLPEVPVFSTPKPERLLQRILTIATRPGDIVLDCFAGSGTTAAVAHKMERRWVTVELSSETVETFARPRLEMVVNGEDSGGVTKAVGWEKGGGFRLLEIGPSMYNLAGGHVFLAEWATNGAFARAVAAQLDFTVQDEPPFCGVKGRSRLAVIDGIVDEQVIRAVVARLSDAERAVVVGKGATAGAGPLLKELNPGSRLRKAPRDLLKRGVVR</sequence>
<keyword evidence="2 7" id="KW-0489">Methyltransferase</keyword>
<dbReference type="Gene3D" id="3.40.50.150">
    <property type="entry name" value="Vaccinia Virus protein VP39"/>
    <property type="match status" value="1"/>
</dbReference>
<keyword evidence="4" id="KW-0949">S-adenosyl-L-methionine</keyword>
<evidence type="ECO:0000259" key="6">
    <source>
        <dbReference type="Pfam" id="PF01555"/>
    </source>
</evidence>
<evidence type="ECO:0000256" key="2">
    <source>
        <dbReference type="ARBA" id="ARBA00022603"/>
    </source>
</evidence>
<dbReference type="Proteomes" id="UP000471166">
    <property type="component" value="Unassembled WGS sequence"/>
</dbReference>
<evidence type="ECO:0000313" key="7">
    <source>
        <dbReference type="EMBL" id="NEW32942.1"/>
    </source>
</evidence>
<evidence type="ECO:0000256" key="3">
    <source>
        <dbReference type="ARBA" id="ARBA00022679"/>
    </source>
</evidence>
<evidence type="ECO:0000256" key="1">
    <source>
        <dbReference type="ARBA" id="ARBA00006594"/>
    </source>
</evidence>
<dbReference type="InterPro" id="IPR002295">
    <property type="entry name" value="N4/N6-MTase_EcoPI_Mod-like"/>
</dbReference>
<dbReference type="GO" id="GO:0008170">
    <property type="term" value="F:N-methyltransferase activity"/>
    <property type="evidence" value="ECO:0007669"/>
    <property type="project" value="InterPro"/>
</dbReference>
<organism evidence="7 8">
    <name type="scientific">Nocardia cyriacigeorgica</name>
    <dbReference type="NCBI Taxonomy" id="135487"/>
    <lineage>
        <taxon>Bacteria</taxon>
        <taxon>Bacillati</taxon>
        <taxon>Actinomycetota</taxon>
        <taxon>Actinomycetes</taxon>
        <taxon>Mycobacteriales</taxon>
        <taxon>Nocardiaceae</taxon>
        <taxon>Nocardia</taxon>
    </lineage>
</organism>
<evidence type="ECO:0000313" key="8">
    <source>
        <dbReference type="Proteomes" id="UP000471166"/>
    </source>
</evidence>
<dbReference type="GO" id="GO:0032259">
    <property type="term" value="P:methylation"/>
    <property type="evidence" value="ECO:0007669"/>
    <property type="project" value="UniProtKB-KW"/>
</dbReference>
<gene>
    <name evidence="7" type="ORF">GV791_10295</name>
</gene>
<dbReference type="Pfam" id="PF01555">
    <property type="entry name" value="N6_N4_Mtase"/>
    <property type="match status" value="1"/>
</dbReference>
<dbReference type="PROSITE" id="PS00092">
    <property type="entry name" value="N6_MTASE"/>
    <property type="match status" value="1"/>
</dbReference>
<dbReference type="AlphaFoldDB" id="A0A6P1CM15"/>
<dbReference type="SUPFAM" id="SSF53335">
    <property type="entry name" value="S-adenosyl-L-methionine-dependent methyltransferases"/>
    <property type="match status" value="1"/>
</dbReference>
<dbReference type="InterPro" id="IPR002052">
    <property type="entry name" value="DNA_methylase_N6_adenine_CS"/>
</dbReference>
<reference evidence="7 8" key="1">
    <citation type="submission" date="2020-01" db="EMBL/GenBank/DDBJ databases">
        <title>Genetics and antimicrobial susceptibilities of Nocardia species isolated from the soil; a comparison with species isolated from humans.</title>
        <authorList>
            <person name="Carrasco G."/>
            <person name="Monzon S."/>
            <person name="Sansegundo M."/>
            <person name="Garcia E."/>
            <person name="Garrido N."/>
            <person name="Medina M.J."/>
            <person name="Villalon P."/>
            <person name="Ramirez-Arocha A.C."/>
            <person name="Jimenez P."/>
            <person name="Cuesta I."/>
            <person name="Valdezate S."/>
        </authorList>
    </citation>
    <scope>NUCLEOTIDE SEQUENCE [LARGE SCALE GENOMIC DNA]</scope>
    <source>
        <strain evidence="7 8">CNM20110626</strain>
    </source>
</reference>
<feature type="domain" description="DNA methylase N-4/N-6" evidence="6">
    <location>
        <begin position="61"/>
        <end position="356"/>
    </location>
</feature>
<feature type="region of interest" description="Disordered" evidence="5">
    <location>
        <begin position="180"/>
        <end position="202"/>
    </location>
</feature>
<name>A0A6P1CM15_9NOCA</name>
<dbReference type="GO" id="GO:0003677">
    <property type="term" value="F:DNA binding"/>
    <property type="evidence" value="ECO:0007669"/>
    <property type="project" value="InterPro"/>
</dbReference>
<comment type="similarity">
    <text evidence="1">Belongs to the N(4)/N(6)-methyltransferase family.</text>
</comment>
<protein>
    <submittedName>
        <fullName evidence="7">Site-specific DNA-methyltransferase</fullName>
    </submittedName>
</protein>